<evidence type="ECO:0000313" key="5">
    <source>
        <dbReference type="EMBL" id="MTD56559.1"/>
    </source>
</evidence>
<dbReference type="InterPro" id="IPR011234">
    <property type="entry name" value="Fumarylacetoacetase-like_C"/>
</dbReference>
<dbReference type="PANTHER" id="PTHR42796">
    <property type="entry name" value="FUMARYLACETOACETATE HYDROLASE DOMAIN-CONTAINING PROTEIN 2A-RELATED"/>
    <property type="match status" value="1"/>
</dbReference>
<evidence type="ECO:0000256" key="2">
    <source>
        <dbReference type="ARBA" id="ARBA00022723"/>
    </source>
</evidence>
<feature type="region of interest" description="Disordered" evidence="3">
    <location>
        <begin position="1"/>
        <end position="32"/>
    </location>
</feature>
<evidence type="ECO:0000313" key="6">
    <source>
        <dbReference type="Proteomes" id="UP000440096"/>
    </source>
</evidence>
<dbReference type="PANTHER" id="PTHR42796:SF4">
    <property type="entry name" value="FUMARYLACETOACETATE HYDROLASE DOMAIN-CONTAINING PROTEIN 2A"/>
    <property type="match status" value="1"/>
</dbReference>
<reference evidence="5 6" key="1">
    <citation type="submission" date="2019-11" db="EMBL/GenBank/DDBJ databases">
        <title>Draft genome of Amycolatopsis RM579.</title>
        <authorList>
            <person name="Duangmal K."/>
            <person name="Mingma R."/>
        </authorList>
    </citation>
    <scope>NUCLEOTIDE SEQUENCE [LARGE SCALE GENOMIC DNA]</scope>
    <source>
        <strain evidence="5 6">RM579</strain>
    </source>
</reference>
<name>A0A6N7Z4Y4_9PSEU</name>
<feature type="compositionally biased region" description="Pro residues" evidence="3">
    <location>
        <begin position="1"/>
        <end position="12"/>
    </location>
</feature>
<keyword evidence="6" id="KW-1185">Reference proteome</keyword>
<evidence type="ECO:0000256" key="1">
    <source>
        <dbReference type="ARBA" id="ARBA00010211"/>
    </source>
</evidence>
<organism evidence="5 6">
    <name type="scientific">Amycolatopsis pithecellobii</name>
    <dbReference type="NCBI Taxonomy" id="664692"/>
    <lineage>
        <taxon>Bacteria</taxon>
        <taxon>Bacillati</taxon>
        <taxon>Actinomycetota</taxon>
        <taxon>Actinomycetes</taxon>
        <taxon>Pseudonocardiales</taxon>
        <taxon>Pseudonocardiaceae</taxon>
        <taxon>Amycolatopsis</taxon>
    </lineage>
</organism>
<keyword evidence="2" id="KW-0479">Metal-binding</keyword>
<proteinExistence type="inferred from homology"/>
<evidence type="ECO:0000256" key="3">
    <source>
        <dbReference type="SAM" id="MobiDB-lite"/>
    </source>
</evidence>
<evidence type="ECO:0000259" key="4">
    <source>
        <dbReference type="Pfam" id="PF01557"/>
    </source>
</evidence>
<dbReference type="GO" id="GO:0044281">
    <property type="term" value="P:small molecule metabolic process"/>
    <property type="evidence" value="ECO:0007669"/>
    <property type="project" value="UniProtKB-ARBA"/>
</dbReference>
<dbReference type="Gene3D" id="3.90.850.10">
    <property type="entry name" value="Fumarylacetoacetase-like, C-terminal domain"/>
    <property type="match status" value="1"/>
</dbReference>
<feature type="compositionally biased region" description="Polar residues" evidence="3">
    <location>
        <begin position="23"/>
        <end position="32"/>
    </location>
</feature>
<feature type="domain" description="Fumarylacetoacetase-like C-terminal" evidence="4">
    <location>
        <begin position="131"/>
        <end position="343"/>
    </location>
</feature>
<accession>A0A6N7Z4Y4</accession>
<gene>
    <name evidence="5" type="ORF">GKO32_21665</name>
</gene>
<dbReference type="Proteomes" id="UP000440096">
    <property type="component" value="Unassembled WGS sequence"/>
</dbReference>
<comment type="caution">
    <text evidence="5">The sequence shown here is derived from an EMBL/GenBank/DDBJ whole genome shotgun (WGS) entry which is preliminary data.</text>
</comment>
<dbReference type="AlphaFoldDB" id="A0A6N7Z4Y4"/>
<dbReference type="InterPro" id="IPR036663">
    <property type="entry name" value="Fumarylacetoacetase_C_sf"/>
</dbReference>
<sequence>MATPESAPPNPSGWPLSPIPMTRATSRLTPTQPWRCAPETPLLTRRIPMPAFGIANIVVDATPTVAVLAGEMVYPLRRLVGADAPDAFAGVLADWSAWIDTIAEALAQHPAPSGLPAEEVEFGPAGLGRPTIWCAGANFTDHVEELMPQPPADFAERAFHFLAQPGVLSGHRGVVERPAGVQKFDWEVELTAVIGRRARRVSPEDALDYVAGYTVANDLSVRDPGLLRHSIFGVDWTASKNADGSTPVGPAVVPARFIDDPSNLDLGLTVNGEVRQKSNTAKMIIGLRAQIAALSASVTLEPGDLVLTGTPAGTAAAHNDAYLVPGDVVVAYVEGLGSLQTTIA</sequence>
<dbReference type="InterPro" id="IPR051121">
    <property type="entry name" value="FAH"/>
</dbReference>
<dbReference type="SUPFAM" id="SSF56529">
    <property type="entry name" value="FAH"/>
    <property type="match status" value="1"/>
</dbReference>
<comment type="similarity">
    <text evidence="1">Belongs to the FAH family.</text>
</comment>
<dbReference type="OrthoDB" id="2273115at2"/>
<dbReference type="GO" id="GO:0003824">
    <property type="term" value="F:catalytic activity"/>
    <property type="evidence" value="ECO:0007669"/>
    <property type="project" value="InterPro"/>
</dbReference>
<dbReference type="GO" id="GO:0046872">
    <property type="term" value="F:metal ion binding"/>
    <property type="evidence" value="ECO:0007669"/>
    <property type="project" value="UniProtKB-KW"/>
</dbReference>
<dbReference type="Pfam" id="PF01557">
    <property type="entry name" value="FAA_hydrolase"/>
    <property type="match status" value="1"/>
</dbReference>
<protein>
    <submittedName>
        <fullName evidence="5">2-keto-4-pentenoate hydratase</fullName>
    </submittedName>
</protein>
<dbReference type="EMBL" id="WMBA01000036">
    <property type="protein sequence ID" value="MTD56559.1"/>
    <property type="molecule type" value="Genomic_DNA"/>
</dbReference>